<proteinExistence type="predicted"/>
<dbReference type="AlphaFoldDB" id="A0A2A6E5K5"/>
<name>A0A2A6E5K5_TANFO</name>
<protein>
    <submittedName>
        <fullName evidence="1">Uncharacterized protein</fullName>
    </submittedName>
</protein>
<feature type="non-terminal residue" evidence="1">
    <location>
        <position position="1"/>
    </location>
</feature>
<dbReference type="Proteomes" id="UP000219259">
    <property type="component" value="Unassembled WGS sequence"/>
</dbReference>
<reference evidence="1 2" key="1">
    <citation type="submission" date="2017-09" db="EMBL/GenBank/DDBJ databases">
        <title>Phase variable restriction modification systems are present in the genome sequences of periodontal pathogens Prevotella intermedia, Tannerella forsythia and Porphyromonas gingivalis.</title>
        <authorList>
            <person name="Haigh R.D."/>
            <person name="Crawford L."/>
            <person name="Ralph J."/>
            <person name="Wanford J."/>
            <person name="Vartoukian S.R."/>
            <person name="Hijazib K."/>
            <person name="Wade W."/>
            <person name="Oggioni M.R."/>
        </authorList>
    </citation>
    <scope>NUCLEOTIDE SEQUENCE [LARGE SCALE GENOMIC DNA]</scope>
    <source>
        <strain evidence="1 2">WW11663</strain>
    </source>
</reference>
<evidence type="ECO:0000313" key="2">
    <source>
        <dbReference type="Proteomes" id="UP000219259"/>
    </source>
</evidence>
<organism evidence="1 2">
    <name type="scientific">Tannerella forsythia</name>
    <name type="common">Bacteroides forsythus</name>
    <dbReference type="NCBI Taxonomy" id="28112"/>
    <lineage>
        <taxon>Bacteria</taxon>
        <taxon>Pseudomonadati</taxon>
        <taxon>Bacteroidota</taxon>
        <taxon>Bacteroidia</taxon>
        <taxon>Bacteroidales</taxon>
        <taxon>Tannerellaceae</taxon>
        <taxon>Tannerella</taxon>
    </lineage>
</organism>
<evidence type="ECO:0000313" key="1">
    <source>
        <dbReference type="EMBL" id="PDP42558.1"/>
    </source>
</evidence>
<sequence>PAYAMDSVISHFYPNARRYDSPIPGRPVNNTLIWFHTSDSTGHAVNGYSYDTTGRYIIYIDGQNKNKPNFIEVDSISSIYYP</sequence>
<comment type="caution">
    <text evidence="1">The sequence shown here is derived from an EMBL/GenBank/DDBJ whole genome shotgun (WGS) entry which is preliminary data.</text>
</comment>
<accession>A0A2A6E5K5</accession>
<gene>
    <name evidence="1" type="ORF">CLI86_12675</name>
</gene>
<dbReference type="EMBL" id="NSLJ01000048">
    <property type="protein sequence ID" value="PDP42558.1"/>
    <property type="molecule type" value="Genomic_DNA"/>
</dbReference>